<comment type="caution">
    <text evidence="1">The sequence shown here is derived from an EMBL/GenBank/DDBJ whole genome shotgun (WGS) entry which is preliminary data.</text>
</comment>
<evidence type="ECO:0000313" key="1">
    <source>
        <dbReference type="EMBL" id="MFD1235759.1"/>
    </source>
</evidence>
<protein>
    <submittedName>
        <fullName evidence="1">Uncharacterized protein</fullName>
    </submittedName>
</protein>
<proteinExistence type="predicted"/>
<dbReference type="EMBL" id="JBHTMB010000171">
    <property type="protein sequence ID" value="MFD1235759.1"/>
    <property type="molecule type" value="Genomic_DNA"/>
</dbReference>
<organism evidence="1 2">
    <name type="scientific">Pseudonocardia benzenivorans</name>
    <dbReference type="NCBI Taxonomy" id="228005"/>
    <lineage>
        <taxon>Bacteria</taxon>
        <taxon>Bacillati</taxon>
        <taxon>Actinomycetota</taxon>
        <taxon>Actinomycetes</taxon>
        <taxon>Pseudonocardiales</taxon>
        <taxon>Pseudonocardiaceae</taxon>
        <taxon>Pseudonocardia</taxon>
    </lineage>
</organism>
<evidence type="ECO:0000313" key="2">
    <source>
        <dbReference type="Proteomes" id="UP001597182"/>
    </source>
</evidence>
<dbReference type="RefSeq" id="WP_339122550.1">
    <property type="nucleotide sequence ID" value="NZ_BAABKS010000017.1"/>
</dbReference>
<gene>
    <name evidence="1" type="ORF">ACFQ34_20905</name>
</gene>
<accession>A0ABW3VNP0</accession>
<sequence>MIDIDDVVEGPEPAFLGSATVDQLAAMVLTLGMELSVLAARVAELEGRDPATDSQSASSLLDRLFANLRPSSGHARPLVAERLDLAVRP</sequence>
<name>A0ABW3VNP0_9PSEU</name>
<dbReference type="Proteomes" id="UP001597182">
    <property type="component" value="Unassembled WGS sequence"/>
</dbReference>
<keyword evidence="2" id="KW-1185">Reference proteome</keyword>
<reference evidence="2" key="1">
    <citation type="journal article" date="2019" name="Int. J. Syst. Evol. Microbiol.">
        <title>The Global Catalogue of Microorganisms (GCM) 10K type strain sequencing project: providing services to taxonomists for standard genome sequencing and annotation.</title>
        <authorList>
            <consortium name="The Broad Institute Genomics Platform"/>
            <consortium name="The Broad Institute Genome Sequencing Center for Infectious Disease"/>
            <person name="Wu L."/>
            <person name="Ma J."/>
        </authorList>
    </citation>
    <scope>NUCLEOTIDE SEQUENCE [LARGE SCALE GENOMIC DNA]</scope>
    <source>
        <strain evidence="2">CCUG 49018</strain>
    </source>
</reference>